<evidence type="ECO:0000259" key="2">
    <source>
        <dbReference type="Pfam" id="PF09822"/>
    </source>
</evidence>
<dbReference type="InterPro" id="IPR019196">
    <property type="entry name" value="ABC_transp_unknown"/>
</dbReference>
<name>A4C227_9FLAO</name>
<accession>A4C227</accession>
<sequence>MKSFAEEYSTGTIELLKTKPISHWHIVLEKFAAVLLLVLTAIIPTLTYAFTVSQLGNPIGNLDFASTLGSYIGLFFLVSTYTAIGIFTSILSKNQIVAFILAVLSTFVLYYGFDSAANSLDQNTVLQQIGIHAHYKSISLGVLDTRDLLYFVSITTFFLFLTKRHLETNKNTKTIALLIVSLLILNILSHSHYKRFDFTSDQRYTLSETTKTLVSQVDETLFIQVYLEGDFPSEFKRLQAETKQYLEELASLNQKIKINFKNPDNQRAALIKKGMLPSQLTIEEDGKMSEAIIFPWAEISFGKKTTLVSLLPSSIVASQDEQLQKAIDNLEYEFSSAIQTVTQKKRKNIAILSGNGELTDRYQYSFLSAVAKKHNLAKFSLDAHSITAPQTLKNLSNFDLAIIAKPTEKFTEKEKFIIDQFIVNGGKTLWMLDNVQADQDNLENTGNMLAYPIDLGLTDLLFSYGIRINNSIIKDLYAAKIPVATGNIGKQAQFKNLDWYYHPLAQGNPDSPITKNILPVRLQFANQIDTLKNNIIKTPLLVSSPLTQKVGTPKIIAIQAIAEEVVESDYNSGNQLFGVLLSGNFNSAYSNRIKPFGTSLFKIQSKFNKMIVISDGDVGRNQILKEQPYSLSRDKWTNQQFGNKDFLLNAVDYLLDDIGLLNLRNRSLQIRMLDKQIAYKERFFWQFLNVFLPLAILGAFGLCFRYIRKRKYGFIKP</sequence>
<feature type="transmembrane region" description="Helical" evidence="1">
    <location>
        <begin position="96"/>
        <end position="113"/>
    </location>
</feature>
<dbReference type="AlphaFoldDB" id="A4C227"/>
<comment type="caution">
    <text evidence="4">The sequence shown here is derived from an EMBL/GenBank/DDBJ whole genome shotgun (WGS) entry which is preliminary data.</text>
</comment>
<evidence type="ECO:0000259" key="3">
    <source>
        <dbReference type="Pfam" id="PF23357"/>
    </source>
</evidence>
<dbReference type="InterPro" id="IPR055396">
    <property type="entry name" value="DUF7088"/>
</dbReference>
<dbReference type="HOGENOM" id="CLU_018716_1_0_10"/>
<dbReference type="eggNOG" id="COG1277">
    <property type="taxonomic scope" value="Bacteria"/>
</dbReference>
<proteinExistence type="predicted"/>
<gene>
    <name evidence="4" type="ORF">PI23P_12622</name>
</gene>
<keyword evidence="1" id="KW-1133">Transmembrane helix</keyword>
<dbReference type="eggNOG" id="COG3225">
    <property type="taxonomic scope" value="Bacteria"/>
</dbReference>
<feature type="transmembrane region" description="Helical" evidence="1">
    <location>
        <begin position="31"/>
        <end position="51"/>
    </location>
</feature>
<dbReference type="Pfam" id="PF12679">
    <property type="entry name" value="ABC2_membrane_2"/>
    <property type="match status" value="1"/>
</dbReference>
<dbReference type="NCBIfam" id="TIGR03521">
    <property type="entry name" value="GldG"/>
    <property type="match status" value="1"/>
</dbReference>
<dbReference type="Proteomes" id="UP000003053">
    <property type="component" value="Unassembled WGS sequence"/>
</dbReference>
<protein>
    <submittedName>
        <fullName evidence="4">Uncharacterized protein</fullName>
    </submittedName>
</protein>
<organism evidence="4 5">
    <name type="scientific">Polaribacter irgensii 23-P</name>
    <dbReference type="NCBI Taxonomy" id="313594"/>
    <lineage>
        <taxon>Bacteria</taxon>
        <taxon>Pseudomonadati</taxon>
        <taxon>Bacteroidota</taxon>
        <taxon>Flavobacteriia</taxon>
        <taxon>Flavobacteriales</taxon>
        <taxon>Flavobacteriaceae</taxon>
    </lineage>
</organism>
<feature type="domain" description="DUF7088" evidence="3">
    <location>
        <begin position="201"/>
        <end position="299"/>
    </location>
</feature>
<feature type="transmembrane region" description="Helical" evidence="1">
    <location>
        <begin position="683"/>
        <end position="707"/>
    </location>
</feature>
<keyword evidence="5" id="KW-1185">Reference proteome</keyword>
<evidence type="ECO:0000313" key="5">
    <source>
        <dbReference type="Proteomes" id="UP000003053"/>
    </source>
</evidence>
<feature type="transmembrane region" description="Helical" evidence="1">
    <location>
        <begin position="71"/>
        <end position="91"/>
    </location>
</feature>
<dbReference type="Pfam" id="PF09822">
    <property type="entry name" value="ABC_transp_aux"/>
    <property type="match status" value="1"/>
</dbReference>
<dbReference type="GO" id="GO:0005886">
    <property type="term" value="C:plasma membrane"/>
    <property type="evidence" value="ECO:0007669"/>
    <property type="project" value="UniProtKB-SubCell"/>
</dbReference>
<feature type="domain" description="ABC-type uncharacterised transport system" evidence="2">
    <location>
        <begin position="346"/>
        <end position="650"/>
    </location>
</feature>
<dbReference type="STRING" id="313594.PI23P_12622"/>
<evidence type="ECO:0000256" key="1">
    <source>
        <dbReference type="SAM" id="Phobius"/>
    </source>
</evidence>
<keyword evidence="1" id="KW-0812">Transmembrane</keyword>
<feature type="transmembrane region" description="Helical" evidence="1">
    <location>
        <begin position="175"/>
        <end position="193"/>
    </location>
</feature>
<reference evidence="4 5" key="1">
    <citation type="submission" date="2006-02" db="EMBL/GenBank/DDBJ databases">
        <authorList>
            <person name="Murray A."/>
            <person name="Staley J."/>
            <person name="Ferriera S."/>
            <person name="Johnson J."/>
            <person name="Kravitz S."/>
            <person name="Halpern A."/>
            <person name="Remington K."/>
            <person name="Beeson K."/>
            <person name="Tran B."/>
            <person name="Rogers Y.-H."/>
            <person name="Friedman R."/>
            <person name="Venter J.C."/>
        </authorList>
    </citation>
    <scope>NUCLEOTIDE SEQUENCE [LARGE SCALE GENOMIC DNA]</scope>
    <source>
        <strain evidence="4 5">23-P</strain>
    </source>
</reference>
<dbReference type="InterPro" id="IPR019863">
    <property type="entry name" value="Motility-assoc_ABC-rel_GldG"/>
</dbReference>
<dbReference type="Pfam" id="PF23357">
    <property type="entry name" value="DUF7088"/>
    <property type="match status" value="1"/>
</dbReference>
<dbReference type="EMBL" id="AAOG01000003">
    <property type="protein sequence ID" value="EAR12180.1"/>
    <property type="molecule type" value="Genomic_DNA"/>
</dbReference>
<feature type="transmembrane region" description="Helical" evidence="1">
    <location>
        <begin position="148"/>
        <end position="163"/>
    </location>
</feature>
<dbReference type="GO" id="GO:0140359">
    <property type="term" value="F:ABC-type transporter activity"/>
    <property type="evidence" value="ECO:0007669"/>
    <property type="project" value="InterPro"/>
</dbReference>
<keyword evidence="1" id="KW-0472">Membrane</keyword>
<evidence type="ECO:0000313" key="4">
    <source>
        <dbReference type="EMBL" id="EAR12180.1"/>
    </source>
</evidence>